<reference evidence="8" key="2">
    <citation type="submission" date="2021-02" db="EMBL/GenBank/DDBJ databases">
        <title>Aspergillus puulaauensis MK2 genome sequence.</title>
        <authorList>
            <person name="Futagami T."/>
            <person name="Mori K."/>
            <person name="Kadooka C."/>
            <person name="Tanaka T."/>
        </authorList>
    </citation>
    <scope>NUCLEOTIDE SEQUENCE</scope>
    <source>
        <strain evidence="8">MK2</strain>
    </source>
</reference>
<dbReference type="InterPro" id="IPR020846">
    <property type="entry name" value="MFS_dom"/>
</dbReference>
<evidence type="ECO:0000256" key="3">
    <source>
        <dbReference type="ARBA" id="ARBA00022692"/>
    </source>
</evidence>
<dbReference type="PANTHER" id="PTHR48022:SF26">
    <property type="entry name" value="MAJOR FACILITATOR SUPERFAMILY (MFS) PROFILE DOMAIN-CONTAINING PROTEIN-RELATED"/>
    <property type="match status" value="1"/>
</dbReference>
<accession>A0A7R7XWD8</accession>
<feature type="domain" description="Major facilitator superfamily (MFS) profile" evidence="7">
    <location>
        <begin position="46"/>
        <end position="192"/>
    </location>
</feature>
<dbReference type="InterPro" id="IPR050360">
    <property type="entry name" value="MFS_Sugar_Transporters"/>
</dbReference>
<evidence type="ECO:0000313" key="9">
    <source>
        <dbReference type="Proteomes" id="UP000654913"/>
    </source>
</evidence>
<organism evidence="8 9">
    <name type="scientific">Aspergillus puulaauensis</name>
    <dbReference type="NCBI Taxonomy" id="1220207"/>
    <lineage>
        <taxon>Eukaryota</taxon>
        <taxon>Fungi</taxon>
        <taxon>Dikarya</taxon>
        <taxon>Ascomycota</taxon>
        <taxon>Pezizomycotina</taxon>
        <taxon>Eurotiomycetes</taxon>
        <taxon>Eurotiomycetidae</taxon>
        <taxon>Eurotiales</taxon>
        <taxon>Aspergillaceae</taxon>
        <taxon>Aspergillus</taxon>
    </lineage>
</organism>
<dbReference type="PANTHER" id="PTHR48022">
    <property type="entry name" value="PLASTIDIC GLUCOSE TRANSPORTER 4"/>
    <property type="match status" value="1"/>
</dbReference>
<protein>
    <recommendedName>
        <fullName evidence="7">Major facilitator superfamily (MFS) profile domain-containing protein</fullName>
    </recommendedName>
</protein>
<dbReference type="InterPro" id="IPR036259">
    <property type="entry name" value="MFS_trans_sf"/>
</dbReference>
<dbReference type="Proteomes" id="UP000654913">
    <property type="component" value="Chromosome 7"/>
</dbReference>
<dbReference type="PROSITE" id="PS50850">
    <property type="entry name" value="MFS"/>
    <property type="match status" value="1"/>
</dbReference>
<comment type="subcellular location">
    <subcellularLocation>
        <location evidence="1">Membrane</location>
        <topology evidence="1">Multi-pass membrane protein</topology>
    </subcellularLocation>
</comment>
<feature type="transmembrane region" description="Helical" evidence="6">
    <location>
        <begin position="87"/>
        <end position="107"/>
    </location>
</feature>
<dbReference type="InterPro" id="IPR005828">
    <property type="entry name" value="MFS_sugar_transport-like"/>
</dbReference>
<keyword evidence="5 6" id="KW-0472">Membrane</keyword>
<evidence type="ECO:0000313" key="8">
    <source>
        <dbReference type="EMBL" id="BCS28940.1"/>
    </source>
</evidence>
<dbReference type="SUPFAM" id="SSF103473">
    <property type="entry name" value="MFS general substrate transporter"/>
    <property type="match status" value="1"/>
</dbReference>
<dbReference type="OrthoDB" id="6339427at2759"/>
<gene>
    <name evidence="8" type="ORF">APUU_70510S</name>
</gene>
<dbReference type="AlphaFoldDB" id="A0A7R7XWD8"/>
<evidence type="ECO:0000256" key="2">
    <source>
        <dbReference type="ARBA" id="ARBA00010992"/>
    </source>
</evidence>
<evidence type="ECO:0000256" key="5">
    <source>
        <dbReference type="ARBA" id="ARBA00023136"/>
    </source>
</evidence>
<name>A0A7R7XWD8_9EURO</name>
<comment type="similarity">
    <text evidence="2">Belongs to the major facilitator superfamily. Sugar transporter (TC 2.A.1.1) family.</text>
</comment>
<dbReference type="RefSeq" id="XP_041561126.1">
    <property type="nucleotide sequence ID" value="XM_041695391.1"/>
</dbReference>
<dbReference type="Gene3D" id="1.20.1250.20">
    <property type="entry name" value="MFS general substrate transporter like domains"/>
    <property type="match status" value="1"/>
</dbReference>
<feature type="transmembrane region" description="Helical" evidence="6">
    <location>
        <begin position="119"/>
        <end position="140"/>
    </location>
</feature>
<evidence type="ECO:0000256" key="1">
    <source>
        <dbReference type="ARBA" id="ARBA00004141"/>
    </source>
</evidence>
<evidence type="ECO:0000256" key="6">
    <source>
        <dbReference type="SAM" id="Phobius"/>
    </source>
</evidence>
<feature type="transmembrane region" description="Helical" evidence="6">
    <location>
        <begin position="41"/>
        <end position="59"/>
    </location>
</feature>
<keyword evidence="3 6" id="KW-0812">Transmembrane</keyword>
<dbReference type="GO" id="GO:0005351">
    <property type="term" value="F:carbohydrate:proton symporter activity"/>
    <property type="evidence" value="ECO:0007669"/>
    <property type="project" value="TreeGrafter"/>
</dbReference>
<proteinExistence type="inferred from homology"/>
<evidence type="ECO:0000256" key="4">
    <source>
        <dbReference type="ARBA" id="ARBA00022989"/>
    </source>
</evidence>
<keyword evidence="4 6" id="KW-1133">Transmembrane helix</keyword>
<evidence type="ECO:0000259" key="7">
    <source>
        <dbReference type="PROSITE" id="PS50850"/>
    </source>
</evidence>
<keyword evidence="9" id="KW-1185">Reference proteome</keyword>
<dbReference type="GO" id="GO:0016020">
    <property type="term" value="C:membrane"/>
    <property type="evidence" value="ECO:0007669"/>
    <property type="project" value="UniProtKB-SubCell"/>
</dbReference>
<dbReference type="EMBL" id="AP024449">
    <property type="protein sequence ID" value="BCS28940.1"/>
    <property type="molecule type" value="Genomic_DNA"/>
</dbReference>
<sequence>MGFAFCSVTSHIPELSNIQLSLHICIMAWTKKPYMGLTGGWLTFWVSLACATDMTLFGYDQGVFSGVVVTPDFLEIHDLVGPTKTKILSTVTAIYDVGCFFGAMLAFTAGERLGRKKTILLGSLIMAIGTVLKASSYSLAQMFVGRVVLPCLIIWRPDPPGARFLYTTTLLKMKLLNPIHSIFLKDLLVWQI</sequence>
<dbReference type="GeneID" id="64978937"/>
<reference evidence="8" key="1">
    <citation type="submission" date="2021-01" db="EMBL/GenBank/DDBJ databases">
        <authorList>
            <consortium name="Aspergillus puulaauensis MK2 genome sequencing consortium"/>
            <person name="Kazuki M."/>
            <person name="Futagami T."/>
        </authorList>
    </citation>
    <scope>NUCLEOTIDE SEQUENCE</scope>
    <source>
        <strain evidence="8">MK2</strain>
    </source>
</reference>
<dbReference type="KEGG" id="apuu:APUU_70510S"/>
<dbReference type="Pfam" id="PF00083">
    <property type="entry name" value="Sugar_tr"/>
    <property type="match status" value="1"/>
</dbReference>